<reference evidence="2 3" key="1">
    <citation type="submission" date="2024-03" db="EMBL/GenBank/DDBJ databases">
        <authorList>
            <person name="Gkanogiannis A."/>
            <person name="Becerra Lopez-Lavalle L."/>
        </authorList>
    </citation>
    <scope>NUCLEOTIDE SEQUENCE [LARGE SCALE GENOMIC DNA]</scope>
</reference>
<feature type="region of interest" description="Disordered" evidence="1">
    <location>
        <begin position="126"/>
        <end position="152"/>
    </location>
</feature>
<dbReference type="InterPro" id="IPR036561">
    <property type="entry name" value="MAM33_sf"/>
</dbReference>
<proteinExistence type="predicted"/>
<dbReference type="Gene3D" id="3.10.280.10">
    <property type="entry name" value="Mitochondrial glycoprotein"/>
    <property type="match status" value="1"/>
</dbReference>
<dbReference type="Pfam" id="PF02330">
    <property type="entry name" value="MAM33"/>
    <property type="match status" value="1"/>
</dbReference>
<dbReference type="PANTHER" id="PTHR10826:SF27">
    <property type="entry name" value="OS06G0326500 PROTEIN"/>
    <property type="match status" value="1"/>
</dbReference>
<dbReference type="PANTHER" id="PTHR10826">
    <property type="entry name" value="COMPLEMENT COMPONENT 1"/>
    <property type="match status" value="1"/>
</dbReference>
<dbReference type="EMBL" id="OZ021739">
    <property type="protein sequence ID" value="CAK9323289.1"/>
    <property type="molecule type" value="Genomic_DNA"/>
</dbReference>
<name>A0ABP0YSH4_9ROSI</name>
<accession>A0ABP0YSH4</accession>
<dbReference type="SUPFAM" id="SSF54529">
    <property type="entry name" value="Mitochondrial glycoprotein MAM33-like"/>
    <property type="match status" value="1"/>
</dbReference>
<gene>
    <name evidence="2" type="ORF">CITCOLO1_LOCUS15466</name>
</gene>
<sequence length="258" mass="29397">MALNSILRRASLSVLPLAFRSVAAPRSFHNAMSAAITIGKHNFSKKLNPNFFLPFLRSYSAAPAKKDADVNLIRVIESEIKYAEENEQNSLNEIPEEFPFEIQDNPGERTITLTRKYEDETIKVEVDIPNDAAEDEEEDNNESDENDEETCQKSSIPLVVSISKDGGVCLEFSVTAYPDEISIDNLSIRNPDSSEDLLVYEGPEFNDLDENLQKAFHKYLVIRGIKPSTTNFLLEYMNNKDNREYSMWLKNLKSFIEK</sequence>
<dbReference type="InterPro" id="IPR003428">
    <property type="entry name" value="MAM33"/>
</dbReference>
<evidence type="ECO:0000313" key="3">
    <source>
        <dbReference type="Proteomes" id="UP001642487"/>
    </source>
</evidence>
<keyword evidence="3" id="KW-1185">Reference proteome</keyword>
<evidence type="ECO:0008006" key="4">
    <source>
        <dbReference type="Google" id="ProtNLM"/>
    </source>
</evidence>
<organism evidence="2 3">
    <name type="scientific">Citrullus colocynthis</name>
    <name type="common">colocynth</name>
    <dbReference type="NCBI Taxonomy" id="252529"/>
    <lineage>
        <taxon>Eukaryota</taxon>
        <taxon>Viridiplantae</taxon>
        <taxon>Streptophyta</taxon>
        <taxon>Embryophyta</taxon>
        <taxon>Tracheophyta</taxon>
        <taxon>Spermatophyta</taxon>
        <taxon>Magnoliopsida</taxon>
        <taxon>eudicotyledons</taxon>
        <taxon>Gunneridae</taxon>
        <taxon>Pentapetalae</taxon>
        <taxon>rosids</taxon>
        <taxon>fabids</taxon>
        <taxon>Cucurbitales</taxon>
        <taxon>Cucurbitaceae</taxon>
        <taxon>Benincaseae</taxon>
        <taxon>Citrullus</taxon>
    </lineage>
</organism>
<protein>
    <recommendedName>
        <fullName evidence="4">Mitochondrial glycoprotein</fullName>
    </recommendedName>
</protein>
<evidence type="ECO:0000313" key="2">
    <source>
        <dbReference type="EMBL" id="CAK9323289.1"/>
    </source>
</evidence>
<evidence type="ECO:0000256" key="1">
    <source>
        <dbReference type="SAM" id="MobiDB-lite"/>
    </source>
</evidence>
<dbReference type="Proteomes" id="UP001642487">
    <property type="component" value="Chromosome 5"/>
</dbReference>
<feature type="compositionally biased region" description="Acidic residues" evidence="1">
    <location>
        <begin position="132"/>
        <end position="149"/>
    </location>
</feature>